<evidence type="ECO:0000313" key="3">
    <source>
        <dbReference type="Proteomes" id="UP001341840"/>
    </source>
</evidence>
<feature type="region of interest" description="Disordered" evidence="1">
    <location>
        <begin position="197"/>
        <end position="241"/>
    </location>
</feature>
<evidence type="ECO:0000256" key="1">
    <source>
        <dbReference type="SAM" id="MobiDB-lite"/>
    </source>
</evidence>
<feature type="compositionally biased region" description="Low complexity" evidence="1">
    <location>
        <begin position="310"/>
        <end position="342"/>
    </location>
</feature>
<feature type="region of interest" description="Disordered" evidence="1">
    <location>
        <begin position="310"/>
        <end position="361"/>
    </location>
</feature>
<accession>A0ABU6Q8Y7</accession>
<name>A0ABU6Q8Y7_9FABA</name>
<dbReference type="PANTHER" id="PTHR31972:SF12">
    <property type="entry name" value="OS01G0909400 PROTEIN"/>
    <property type="match status" value="1"/>
</dbReference>
<dbReference type="InterPro" id="IPR008586">
    <property type="entry name" value="DUF868_pln"/>
</dbReference>
<dbReference type="Pfam" id="PF05910">
    <property type="entry name" value="DUF868"/>
    <property type="match status" value="1"/>
</dbReference>
<feature type="compositionally biased region" description="Low complexity" evidence="1">
    <location>
        <begin position="205"/>
        <end position="228"/>
    </location>
</feature>
<organism evidence="2 3">
    <name type="scientific">Stylosanthes scabra</name>
    <dbReference type="NCBI Taxonomy" id="79078"/>
    <lineage>
        <taxon>Eukaryota</taxon>
        <taxon>Viridiplantae</taxon>
        <taxon>Streptophyta</taxon>
        <taxon>Embryophyta</taxon>
        <taxon>Tracheophyta</taxon>
        <taxon>Spermatophyta</taxon>
        <taxon>Magnoliopsida</taxon>
        <taxon>eudicotyledons</taxon>
        <taxon>Gunneridae</taxon>
        <taxon>Pentapetalae</taxon>
        <taxon>rosids</taxon>
        <taxon>fabids</taxon>
        <taxon>Fabales</taxon>
        <taxon>Fabaceae</taxon>
        <taxon>Papilionoideae</taxon>
        <taxon>50 kb inversion clade</taxon>
        <taxon>dalbergioids sensu lato</taxon>
        <taxon>Dalbergieae</taxon>
        <taxon>Pterocarpus clade</taxon>
        <taxon>Stylosanthes</taxon>
    </lineage>
</organism>
<sequence>MQDAIGIPACFSPSPSLESTSNKHETALTRSGQSVFVSVYRTKVADQCRLISITWCKNLMLHGLSVSVSGSEGQTQYSCKVELKPWYFWRKQGSKRLVVEDNYNNNNNKAIDIFWDLKNAKFHGETEPTSDYYVAVVCDQEVVLLLGDMKKEAYRRTRCRPSLIDPILVSKKEHIFGKKTFSTRAKFHEKGRRHEISIECKNHNNKGSNNNNNNGGGDNNNSNNNNGVVHHHHHHNNHHHQPELEIRFDGHLVIHVKNLQWKFRGNERIHLNKMRVEVYWDVHDWLFNNGLKHALFIFKPVFLSTSKSSSLSSSSPSPLSCSSPSTPLSSNTTGSSSAGSSSMLEGLNSVSNCSSSSSSSSSSEFCLVIYAWKVE</sequence>
<comment type="caution">
    <text evidence="2">The sequence shown here is derived from an EMBL/GenBank/DDBJ whole genome shotgun (WGS) entry which is preliminary data.</text>
</comment>
<dbReference type="EMBL" id="JASCZI010000076">
    <property type="protein sequence ID" value="MED6108288.1"/>
    <property type="molecule type" value="Genomic_DNA"/>
</dbReference>
<gene>
    <name evidence="2" type="ORF">PIB30_022418</name>
</gene>
<protein>
    <submittedName>
        <fullName evidence="2">Uncharacterized protein</fullName>
    </submittedName>
</protein>
<proteinExistence type="predicted"/>
<dbReference type="Proteomes" id="UP001341840">
    <property type="component" value="Unassembled WGS sequence"/>
</dbReference>
<keyword evidence="3" id="KW-1185">Reference proteome</keyword>
<dbReference type="PANTHER" id="PTHR31972">
    <property type="entry name" value="EXPRESSED PROTEIN"/>
    <property type="match status" value="1"/>
</dbReference>
<feature type="compositionally biased region" description="Low complexity" evidence="1">
    <location>
        <begin position="349"/>
        <end position="361"/>
    </location>
</feature>
<reference evidence="2 3" key="1">
    <citation type="journal article" date="2023" name="Plants (Basel)">
        <title>Bridging the Gap: Combining Genomics and Transcriptomics Approaches to Understand Stylosanthes scabra, an Orphan Legume from the Brazilian Caatinga.</title>
        <authorList>
            <person name="Ferreira-Neto J.R.C."/>
            <person name="da Silva M.D."/>
            <person name="Binneck E."/>
            <person name="de Melo N.F."/>
            <person name="da Silva R.H."/>
            <person name="de Melo A.L.T.M."/>
            <person name="Pandolfi V."/>
            <person name="Bustamante F.O."/>
            <person name="Brasileiro-Vidal A.C."/>
            <person name="Benko-Iseppon A.M."/>
        </authorList>
    </citation>
    <scope>NUCLEOTIDE SEQUENCE [LARGE SCALE GENOMIC DNA]</scope>
    <source>
        <tissue evidence="2">Leaves</tissue>
    </source>
</reference>
<evidence type="ECO:0000313" key="2">
    <source>
        <dbReference type="EMBL" id="MED6108288.1"/>
    </source>
</evidence>
<feature type="compositionally biased region" description="Basic residues" evidence="1">
    <location>
        <begin position="229"/>
        <end position="239"/>
    </location>
</feature>